<dbReference type="InterPro" id="IPR019557">
    <property type="entry name" value="AminoTfrase-like_pln_mobile"/>
</dbReference>
<dbReference type="AlphaFoldDB" id="A0A1U8KWV6"/>
<dbReference type="PANTHER" id="PTHR46033:SF8">
    <property type="entry name" value="PROTEIN MAINTENANCE OF MERISTEMS-LIKE"/>
    <property type="match status" value="1"/>
</dbReference>
<accession>A0A1U8KWV6</accession>
<feature type="domain" description="Aminotransferase-like plant mobile" evidence="1">
    <location>
        <begin position="27"/>
        <end position="154"/>
    </location>
</feature>
<dbReference type="GeneID" id="107921584"/>
<dbReference type="GO" id="GO:0010073">
    <property type="term" value="P:meristem maintenance"/>
    <property type="evidence" value="ECO:0007669"/>
    <property type="project" value="InterPro"/>
</dbReference>
<keyword evidence="2" id="KW-1185">Reference proteome</keyword>
<evidence type="ECO:0000313" key="2">
    <source>
        <dbReference type="Proteomes" id="UP000818029"/>
    </source>
</evidence>
<name>A0A1U8KWV6_GOSHI</name>
<dbReference type="KEGG" id="ghi:107921584"/>
<reference evidence="3" key="2">
    <citation type="submission" date="2025-08" db="UniProtKB">
        <authorList>
            <consortium name="RefSeq"/>
        </authorList>
    </citation>
    <scope>IDENTIFICATION</scope>
</reference>
<proteinExistence type="predicted"/>
<organism evidence="2 3">
    <name type="scientific">Gossypium hirsutum</name>
    <name type="common">Upland cotton</name>
    <name type="synonym">Gossypium mexicanum</name>
    <dbReference type="NCBI Taxonomy" id="3635"/>
    <lineage>
        <taxon>Eukaryota</taxon>
        <taxon>Viridiplantae</taxon>
        <taxon>Streptophyta</taxon>
        <taxon>Embryophyta</taxon>
        <taxon>Tracheophyta</taxon>
        <taxon>Spermatophyta</taxon>
        <taxon>Magnoliopsida</taxon>
        <taxon>eudicotyledons</taxon>
        <taxon>Gunneridae</taxon>
        <taxon>Pentapetalae</taxon>
        <taxon>rosids</taxon>
        <taxon>malvids</taxon>
        <taxon>Malvales</taxon>
        <taxon>Malvaceae</taxon>
        <taxon>Malvoideae</taxon>
        <taxon>Gossypium</taxon>
    </lineage>
</organism>
<sequence length="162" mass="18187">MYINNLSKGAPEVVHGHLQDVGFLNVARMLEGNKLDPPLISALIERWRPETNTFHLPYDQCTITLEDVNLQLSLLVDGDVITGPVVTVDWTATREQLLGKVLNKFRDSWIKMRCLEDNIQTMEASVSDVEKEQFTCAFILSLIGGVLMPNKSRNLKVTTTTS</sequence>
<dbReference type="Pfam" id="PF10536">
    <property type="entry name" value="PMD"/>
    <property type="match status" value="1"/>
</dbReference>
<gene>
    <name evidence="3" type="primary">LOC107921584</name>
</gene>
<dbReference type="PANTHER" id="PTHR46033">
    <property type="entry name" value="PROTEIN MAIN-LIKE 2"/>
    <property type="match status" value="1"/>
</dbReference>
<evidence type="ECO:0000259" key="1">
    <source>
        <dbReference type="Pfam" id="PF10536"/>
    </source>
</evidence>
<evidence type="ECO:0000313" key="3">
    <source>
        <dbReference type="RefSeq" id="XP_016706905.1"/>
    </source>
</evidence>
<protein>
    <submittedName>
        <fullName evidence="3">Serine/threonine-protein phosphatase 7 long form homolog</fullName>
    </submittedName>
</protein>
<dbReference type="OrthoDB" id="970874at2759"/>
<dbReference type="InterPro" id="IPR044824">
    <property type="entry name" value="MAIN-like"/>
</dbReference>
<dbReference type="RefSeq" id="XP_016706905.1">
    <property type="nucleotide sequence ID" value="XM_016851416.1"/>
</dbReference>
<dbReference type="PaxDb" id="3635-A0A1U8KWV6"/>
<reference evidence="2" key="1">
    <citation type="journal article" date="2020" name="Nat. Genet.">
        <title>Genomic diversifications of five Gossypium allopolyploid species and their impact on cotton improvement.</title>
        <authorList>
            <person name="Chen Z.J."/>
            <person name="Sreedasyam A."/>
            <person name="Ando A."/>
            <person name="Song Q."/>
            <person name="De Santiago L.M."/>
            <person name="Hulse-Kemp A.M."/>
            <person name="Ding M."/>
            <person name="Ye W."/>
            <person name="Kirkbride R.C."/>
            <person name="Jenkins J."/>
            <person name="Plott C."/>
            <person name="Lovell J."/>
            <person name="Lin Y.M."/>
            <person name="Vaughn R."/>
            <person name="Liu B."/>
            <person name="Simpson S."/>
            <person name="Scheffler B.E."/>
            <person name="Wen L."/>
            <person name="Saski C.A."/>
            <person name="Grover C.E."/>
            <person name="Hu G."/>
            <person name="Conover J.L."/>
            <person name="Carlson J.W."/>
            <person name="Shu S."/>
            <person name="Boston L.B."/>
            <person name="Williams M."/>
            <person name="Peterson D.G."/>
            <person name="McGee K."/>
            <person name="Jones D.C."/>
            <person name="Wendel J.F."/>
            <person name="Stelly D.M."/>
            <person name="Grimwood J."/>
            <person name="Schmutz J."/>
        </authorList>
    </citation>
    <scope>NUCLEOTIDE SEQUENCE [LARGE SCALE GENOMIC DNA]</scope>
    <source>
        <strain evidence="2">cv. TM-1</strain>
    </source>
</reference>
<dbReference type="Proteomes" id="UP000818029">
    <property type="component" value="Chromosome D04"/>
</dbReference>